<accession>A0A538TRH7</accession>
<sequence length="695" mass="76846">MRSAFVPNQAPEVRLTQAPVSTTDKYFYAYRMNWVGYDPDGKVDHFLIAVDPARPDSVDGSWQATTKNEQIVFFKASQPDTLATAHPDTATDFHVFAVAAVDNNNPPGISKPVYRAFFAYNVAPQVTIDSPRPRAGASPAVPPAVRIHWRGVDPDGQFTQRPVKYKYKLFETKNGDFPEIPNFVSFLGVDPNFLRRKYAPTFGPSAKCPTCSVWDSTSAETTEVQFTNLVPQRFYMFAVTGFDEAGAYDPLFHGSRNLLSFFVTYAGLQGPRICMFSDFFFFCYDNGGYLTDPNRFFRVEIPDRKKVTFRWDAIAAEGAEIRRFRWVMDPTDLSNDTPRTDEENDITHWSSPSLTTKSATIGPFTPGPNDPKEHFFFVEAEDNNGLKSLGIIDFTVVRATFDKEILVVNDTRFSSDNFVGGELLPPAGVWPTSSEVDTFLYAVGGMPYKGYPPGSVSPAGVFSGYPIDTTNTREFLTGITPLSKLGQYKKVIWFTDAISATYIGLPTDPYVPTTSLRLMSSPGQPNTLSTYALQGGEIWLMGGGAALANLGPWDKRGSDPNLFSSSPDLNELISGRMMYDFAKWQSAVRIGAAVKAAKNDAAIPGFPGGPPLGFNTPLPGLAKVGRGWVGQPEYSKLPLYLLPKGDPPADTPVPQRYPDSFFYLQDFFAEFLVNPNFIREDLDPGPGFDEQSTLD</sequence>
<dbReference type="AlphaFoldDB" id="A0A538TRH7"/>
<proteinExistence type="predicted"/>
<dbReference type="Proteomes" id="UP000316609">
    <property type="component" value="Unassembled WGS sequence"/>
</dbReference>
<gene>
    <name evidence="1" type="ORF">E6K78_06610</name>
</gene>
<evidence type="ECO:0000313" key="1">
    <source>
        <dbReference type="EMBL" id="TMQ66231.1"/>
    </source>
</evidence>
<feature type="non-terminal residue" evidence="1">
    <location>
        <position position="695"/>
    </location>
</feature>
<comment type="caution">
    <text evidence="1">The sequence shown here is derived from an EMBL/GenBank/DDBJ whole genome shotgun (WGS) entry which is preliminary data.</text>
</comment>
<reference evidence="1 2" key="1">
    <citation type="journal article" date="2019" name="Nat. Microbiol.">
        <title>Mediterranean grassland soil C-N compound turnover is dependent on rainfall and depth, and is mediated by genomically divergent microorganisms.</title>
        <authorList>
            <person name="Diamond S."/>
            <person name="Andeer P.F."/>
            <person name="Li Z."/>
            <person name="Crits-Christoph A."/>
            <person name="Burstein D."/>
            <person name="Anantharaman K."/>
            <person name="Lane K.R."/>
            <person name="Thomas B.C."/>
            <person name="Pan C."/>
            <person name="Northen T.R."/>
            <person name="Banfield J.F."/>
        </authorList>
    </citation>
    <scope>NUCLEOTIDE SEQUENCE [LARGE SCALE GENOMIC DNA]</scope>
    <source>
        <strain evidence="1">WS_8</strain>
    </source>
</reference>
<dbReference type="EMBL" id="VBOY01000059">
    <property type="protein sequence ID" value="TMQ66231.1"/>
    <property type="molecule type" value="Genomic_DNA"/>
</dbReference>
<protein>
    <submittedName>
        <fullName evidence="1">Uncharacterized protein</fullName>
    </submittedName>
</protein>
<organism evidence="1 2">
    <name type="scientific">Eiseniibacteriota bacterium</name>
    <dbReference type="NCBI Taxonomy" id="2212470"/>
    <lineage>
        <taxon>Bacteria</taxon>
        <taxon>Candidatus Eiseniibacteriota</taxon>
    </lineage>
</organism>
<name>A0A538TRH7_UNCEI</name>
<evidence type="ECO:0000313" key="2">
    <source>
        <dbReference type="Proteomes" id="UP000316609"/>
    </source>
</evidence>